<dbReference type="Proteomes" id="UP000460412">
    <property type="component" value="Unassembled WGS sequence"/>
</dbReference>
<evidence type="ECO:0000313" key="2">
    <source>
        <dbReference type="Proteomes" id="UP000460412"/>
    </source>
</evidence>
<comment type="caution">
    <text evidence="1">The sequence shown here is derived from an EMBL/GenBank/DDBJ whole genome shotgun (WGS) entry which is preliminary data.</text>
</comment>
<accession>A0A7X3ML62</accession>
<keyword evidence="2" id="KW-1185">Reference proteome</keyword>
<organism evidence="1 2">
    <name type="scientific">Sporofaciens musculi</name>
    <dbReference type="NCBI Taxonomy" id="2681861"/>
    <lineage>
        <taxon>Bacteria</taxon>
        <taxon>Bacillati</taxon>
        <taxon>Bacillota</taxon>
        <taxon>Clostridia</taxon>
        <taxon>Lachnospirales</taxon>
        <taxon>Lachnospiraceae</taxon>
        <taxon>Sporofaciens</taxon>
    </lineage>
</organism>
<reference evidence="1 2" key="1">
    <citation type="submission" date="2019-12" db="EMBL/GenBank/DDBJ databases">
        <title>Sporaefaciens musculi gen. nov., sp. nov., a novel bacterium isolated from the caecum of an obese mouse.</title>
        <authorList>
            <person name="Rasmussen T.S."/>
            <person name="Streidl T."/>
            <person name="Hitch T.C.A."/>
            <person name="Wortmann E."/>
            <person name="Deptula P."/>
            <person name="Hansen M."/>
            <person name="Nielsen D.S."/>
            <person name="Clavel T."/>
            <person name="Vogensen F.K."/>
        </authorList>
    </citation>
    <scope>NUCLEOTIDE SEQUENCE [LARGE SCALE GENOMIC DNA]</scope>
    <source>
        <strain evidence="1 2">WCA-9-b2</strain>
    </source>
</reference>
<dbReference type="AlphaFoldDB" id="A0A7X3ML62"/>
<gene>
    <name evidence="1" type="ORF">GN277_24685</name>
</gene>
<name>A0A7X3ML62_9FIRM</name>
<evidence type="ECO:0000313" key="1">
    <source>
        <dbReference type="EMBL" id="MXP78426.1"/>
    </source>
</evidence>
<dbReference type="EMBL" id="WUQX01000001">
    <property type="protein sequence ID" value="MXP78426.1"/>
    <property type="molecule type" value="Genomic_DNA"/>
</dbReference>
<protein>
    <submittedName>
        <fullName evidence="1">Uncharacterized protein</fullName>
    </submittedName>
</protein>
<proteinExistence type="predicted"/>
<sequence length="178" mass="19637">MNVNGIGAAGYPAWQGARKAESSMKGDFGANVKATGNVVHIDPDALFSIHHVKTGESANVYRADDFSEDNPVYLVKGTDINGNEYEQTVDVSKVNPISCSYTEMLALNAHTGNKSDSNFMTMSILKDKMDGTSYHEKADYMAMAHELMNDMKTLGNWDGYLRYGKWINDILTFCKGKS</sequence>
<dbReference type="RefSeq" id="WP_159754983.1">
    <property type="nucleotide sequence ID" value="NZ_WUQX01000001.1"/>
</dbReference>